<dbReference type="RefSeq" id="XP_013339607.1">
    <property type="nucleotide sequence ID" value="XM_013484153.1"/>
</dbReference>
<dbReference type="AlphaFoldDB" id="A0A074Y055"/>
<dbReference type="OMA" id="IAIGMHQ"/>
<name>A0A074Y055_AURSE</name>
<gene>
    <name evidence="1" type="ORF">AUEXF2481DRAFT_8767</name>
</gene>
<dbReference type="InParanoid" id="A0A074Y055"/>
<sequence>MAAPTTPRSQAASQSGPSRIVTAVQTGLAYDIGALSPTSQDNAEEGLCNNRMTTIRCYERDEEYHFELQERVRVTVSQGQAPTCSTCEDQDGRACRHIWWVDDQILKTAVPRETRSQYKYRISKDGKAVRPDVSEKHMLFYDYLEGKDLDDLAEEGGWWKQDPFDQQDVKLVEQTASQILSAFEPCGALSTQYGQENLEMLQRESQALFARYRDEMIRQVKSQPFLLIALGAAVPVAERDLLHLTKIHSRIERIFFDYGYWLSYRKPNESNLDATAEALCGEIGHLRSFVLDPHHTGMAISLRGRIAGILLYTLEQMVEHAIDIQTCAAVPIPQYSGLSLQDRSLLHKLINPESVFAIDVLRDLGPDVLHSEIVQNRVEGLADKLRDENTPEKYVGWLEKIVGLEE</sequence>
<evidence type="ECO:0000313" key="1">
    <source>
        <dbReference type="EMBL" id="KEQ91148.1"/>
    </source>
</evidence>
<protein>
    <recommendedName>
        <fullName evidence="3">SWIM-type domain-containing protein</fullName>
    </recommendedName>
</protein>
<accession>A0A074Y055</accession>
<organism evidence="1 2">
    <name type="scientific">Aureobasidium subglaciale (strain EXF-2481)</name>
    <name type="common">Aureobasidium pullulans var. subglaciale</name>
    <dbReference type="NCBI Taxonomy" id="1043005"/>
    <lineage>
        <taxon>Eukaryota</taxon>
        <taxon>Fungi</taxon>
        <taxon>Dikarya</taxon>
        <taxon>Ascomycota</taxon>
        <taxon>Pezizomycotina</taxon>
        <taxon>Dothideomycetes</taxon>
        <taxon>Dothideomycetidae</taxon>
        <taxon>Dothideales</taxon>
        <taxon>Saccotheciaceae</taxon>
        <taxon>Aureobasidium</taxon>
    </lineage>
</organism>
<keyword evidence="2" id="KW-1185">Reference proteome</keyword>
<proteinExistence type="predicted"/>
<dbReference type="HOGENOM" id="CLU_055837_0_0_1"/>
<dbReference type="OrthoDB" id="5387895at2759"/>
<dbReference type="STRING" id="1043005.A0A074Y055"/>
<dbReference type="GeneID" id="25371993"/>
<dbReference type="Proteomes" id="UP000030641">
    <property type="component" value="Unassembled WGS sequence"/>
</dbReference>
<evidence type="ECO:0000313" key="2">
    <source>
        <dbReference type="Proteomes" id="UP000030641"/>
    </source>
</evidence>
<evidence type="ECO:0008006" key="3">
    <source>
        <dbReference type="Google" id="ProtNLM"/>
    </source>
</evidence>
<dbReference type="EMBL" id="KL584781">
    <property type="protein sequence ID" value="KEQ91148.1"/>
    <property type="molecule type" value="Genomic_DNA"/>
</dbReference>
<reference evidence="1 2" key="1">
    <citation type="journal article" date="2014" name="BMC Genomics">
        <title>Genome sequencing of four Aureobasidium pullulans varieties: biotechnological potential, stress tolerance, and description of new species.</title>
        <authorList>
            <person name="Gostin Ar C."/>
            <person name="Ohm R.A."/>
            <person name="Kogej T."/>
            <person name="Sonjak S."/>
            <person name="Turk M."/>
            <person name="Zajc J."/>
            <person name="Zalar P."/>
            <person name="Grube M."/>
            <person name="Sun H."/>
            <person name="Han J."/>
            <person name="Sharma A."/>
            <person name="Chiniquy J."/>
            <person name="Ngan C.Y."/>
            <person name="Lipzen A."/>
            <person name="Barry K."/>
            <person name="Grigoriev I.V."/>
            <person name="Gunde-Cimerman N."/>
        </authorList>
    </citation>
    <scope>NUCLEOTIDE SEQUENCE [LARGE SCALE GENOMIC DNA]</scope>
    <source>
        <strain evidence="1 2">EXF-2481</strain>
    </source>
</reference>